<dbReference type="Pfam" id="PF10536">
    <property type="entry name" value="PMD"/>
    <property type="match status" value="1"/>
</dbReference>
<protein>
    <recommendedName>
        <fullName evidence="1">Aminotransferase-like plant mobile domain-containing protein</fullName>
    </recommendedName>
</protein>
<gene>
    <name evidence="2" type="ORF">AMTR_s00146p00023670</name>
</gene>
<dbReference type="Proteomes" id="UP000017836">
    <property type="component" value="Unassembled WGS sequence"/>
</dbReference>
<sequence>MGTTMVLASLISIALVFWQQREITIILAVLAEIFRGLYNRVGHGERYIQGAMIFLQIWAYEHIPVVRPMKGKITAADARGLAHNENDAKPLRLMRTACSLMTLRSLIGA</sequence>
<proteinExistence type="predicted"/>
<dbReference type="AlphaFoldDB" id="W1P4M0"/>
<accession>W1P4M0</accession>
<dbReference type="HOGENOM" id="CLU_2187511_0_0_1"/>
<feature type="domain" description="Aminotransferase-like plant mobile" evidence="1">
    <location>
        <begin position="5"/>
        <end position="75"/>
    </location>
</feature>
<dbReference type="Gramene" id="ERN04817">
    <property type="protein sequence ID" value="ERN04817"/>
    <property type="gene ID" value="AMTR_s00146p00023670"/>
</dbReference>
<reference evidence="3" key="1">
    <citation type="journal article" date="2013" name="Science">
        <title>The Amborella genome and the evolution of flowering plants.</title>
        <authorList>
            <consortium name="Amborella Genome Project"/>
        </authorList>
    </citation>
    <scope>NUCLEOTIDE SEQUENCE [LARGE SCALE GENOMIC DNA]</scope>
</reference>
<evidence type="ECO:0000313" key="3">
    <source>
        <dbReference type="Proteomes" id="UP000017836"/>
    </source>
</evidence>
<dbReference type="EMBL" id="KI394155">
    <property type="protein sequence ID" value="ERN04817.1"/>
    <property type="molecule type" value="Genomic_DNA"/>
</dbReference>
<organism evidence="2 3">
    <name type="scientific">Amborella trichopoda</name>
    <dbReference type="NCBI Taxonomy" id="13333"/>
    <lineage>
        <taxon>Eukaryota</taxon>
        <taxon>Viridiplantae</taxon>
        <taxon>Streptophyta</taxon>
        <taxon>Embryophyta</taxon>
        <taxon>Tracheophyta</taxon>
        <taxon>Spermatophyta</taxon>
        <taxon>Magnoliopsida</taxon>
        <taxon>Amborellales</taxon>
        <taxon>Amborellaceae</taxon>
        <taxon>Amborella</taxon>
    </lineage>
</organism>
<keyword evidence="3" id="KW-1185">Reference proteome</keyword>
<evidence type="ECO:0000313" key="2">
    <source>
        <dbReference type="EMBL" id="ERN04817.1"/>
    </source>
</evidence>
<evidence type="ECO:0000259" key="1">
    <source>
        <dbReference type="Pfam" id="PF10536"/>
    </source>
</evidence>
<dbReference type="InterPro" id="IPR019557">
    <property type="entry name" value="AminoTfrase-like_pln_mobile"/>
</dbReference>
<name>W1P4M0_AMBTC</name>